<reference evidence="7" key="2">
    <citation type="submission" date="2021-04" db="EMBL/GenBank/DDBJ databases">
        <authorList>
            <person name="Gilroy R."/>
        </authorList>
    </citation>
    <scope>NUCLEOTIDE SEQUENCE</scope>
    <source>
        <strain evidence="7">CHK188-11489</strain>
    </source>
</reference>
<keyword evidence="2 5" id="KW-0805">Transcription regulation</keyword>
<dbReference type="EMBL" id="DXBF01000044">
    <property type="protein sequence ID" value="HIZ62074.1"/>
    <property type="molecule type" value="Genomic_DNA"/>
</dbReference>
<dbReference type="Pfam" id="PF01628">
    <property type="entry name" value="HrcA"/>
    <property type="match status" value="1"/>
</dbReference>
<accession>A0A9D2FIX5</accession>
<dbReference type="InterPro" id="IPR036388">
    <property type="entry name" value="WH-like_DNA-bd_sf"/>
</dbReference>
<dbReference type="InterPro" id="IPR021153">
    <property type="entry name" value="HrcA_C"/>
</dbReference>
<dbReference type="Gene3D" id="3.30.390.60">
    <property type="entry name" value="Heat-inducible transcription repressor hrca homolog, domain 3"/>
    <property type="match status" value="1"/>
</dbReference>
<dbReference type="Proteomes" id="UP000824105">
    <property type="component" value="Unassembled WGS sequence"/>
</dbReference>
<dbReference type="InterPro" id="IPR002571">
    <property type="entry name" value="HrcA"/>
</dbReference>
<name>A0A9D2FIX5_9FIRM</name>
<keyword evidence="3 5" id="KW-0346">Stress response</keyword>
<proteinExistence type="inferred from homology"/>
<comment type="function">
    <text evidence="5">Negative regulator of class I heat shock genes (grpE-dnaK-dnaJ and groELS operons). Prevents heat-shock induction of these operons.</text>
</comment>
<comment type="similarity">
    <text evidence="5">Belongs to the HrcA family.</text>
</comment>
<dbReference type="GO" id="GO:0003677">
    <property type="term" value="F:DNA binding"/>
    <property type="evidence" value="ECO:0007669"/>
    <property type="project" value="InterPro"/>
</dbReference>
<dbReference type="HAMAP" id="MF_00081">
    <property type="entry name" value="HrcA"/>
    <property type="match status" value="1"/>
</dbReference>
<dbReference type="InterPro" id="IPR036390">
    <property type="entry name" value="WH_DNA-bd_sf"/>
</dbReference>
<keyword evidence="4 5" id="KW-0804">Transcription</keyword>
<evidence type="ECO:0000256" key="4">
    <source>
        <dbReference type="ARBA" id="ARBA00023163"/>
    </source>
</evidence>
<dbReference type="PANTHER" id="PTHR34824">
    <property type="entry name" value="HEAT-INDUCIBLE TRANSCRIPTION REPRESSOR HRCA"/>
    <property type="match status" value="1"/>
</dbReference>
<organism evidence="7 8">
    <name type="scientific">Candidatus Gemmiger avistercoris</name>
    <dbReference type="NCBI Taxonomy" id="2838606"/>
    <lineage>
        <taxon>Bacteria</taxon>
        <taxon>Bacillati</taxon>
        <taxon>Bacillota</taxon>
        <taxon>Clostridia</taxon>
        <taxon>Eubacteriales</taxon>
        <taxon>Gemmiger</taxon>
    </lineage>
</organism>
<evidence type="ECO:0000256" key="2">
    <source>
        <dbReference type="ARBA" id="ARBA00023015"/>
    </source>
</evidence>
<comment type="caution">
    <text evidence="7">The sequence shown here is derived from an EMBL/GenBank/DDBJ whole genome shotgun (WGS) entry which is preliminary data.</text>
</comment>
<dbReference type="AlphaFoldDB" id="A0A9D2FIX5"/>
<dbReference type="PIRSF" id="PIRSF005485">
    <property type="entry name" value="HrcA"/>
    <property type="match status" value="1"/>
</dbReference>
<sequence length="340" mass="35790">MRAVAMDARKQRILEAIVALYASDGEPVGSGLLASYFDMALSSATLRNEMAALTKLGLLEQPHTSAGRVPSAQGYRYYLDHLIEAPGSIRLPEEDRRHIDDLFTGMDAEPERLAPAAARCLADLTGCAAAVTTPQAPDLCIAHFEVVQVGRYSAAVLAVTSAGGVRTRVARVDTGLTRDDATSLAQLLNRGLTFVAPQDLTPRLLASMVLASGERLAPVILAAQALVTMGPQACLQGAQYLAKMPDVRQNLGTLLEIFSDDAAATALLQPDGGKITATLGSDLDPPMPGACIVSKRYLAGGGLTGSVALIGSTRMEYRRVLPILDYFSAKLGQSIAGQGQ</sequence>
<evidence type="ECO:0000313" key="8">
    <source>
        <dbReference type="Proteomes" id="UP000824105"/>
    </source>
</evidence>
<dbReference type="NCBIfam" id="TIGR00331">
    <property type="entry name" value="hrcA"/>
    <property type="match status" value="1"/>
</dbReference>
<dbReference type="PANTHER" id="PTHR34824:SF1">
    <property type="entry name" value="HEAT-INDUCIBLE TRANSCRIPTION REPRESSOR HRCA"/>
    <property type="match status" value="1"/>
</dbReference>
<evidence type="ECO:0000256" key="1">
    <source>
        <dbReference type="ARBA" id="ARBA00022491"/>
    </source>
</evidence>
<evidence type="ECO:0000313" key="7">
    <source>
        <dbReference type="EMBL" id="HIZ62074.1"/>
    </source>
</evidence>
<dbReference type="SUPFAM" id="SSF55781">
    <property type="entry name" value="GAF domain-like"/>
    <property type="match status" value="1"/>
</dbReference>
<evidence type="ECO:0000256" key="5">
    <source>
        <dbReference type="HAMAP-Rule" id="MF_00081"/>
    </source>
</evidence>
<dbReference type="SUPFAM" id="SSF46785">
    <property type="entry name" value="Winged helix' DNA-binding domain"/>
    <property type="match status" value="1"/>
</dbReference>
<evidence type="ECO:0000256" key="3">
    <source>
        <dbReference type="ARBA" id="ARBA00023016"/>
    </source>
</evidence>
<keyword evidence="1 5" id="KW-0678">Repressor</keyword>
<dbReference type="InterPro" id="IPR023120">
    <property type="entry name" value="WHTH_transcript_rep_HrcA_IDD"/>
</dbReference>
<dbReference type="Gene3D" id="3.30.450.40">
    <property type="match status" value="1"/>
</dbReference>
<evidence type="ECO:0000259" key="6">
    <source>
        <dbReference type="Pfam" id="PF01628"/>
    </source>
</evidence>
<dbReference type="InterPro" id="IPR029016">
    <property type="entry name" value="GAF-like_dom_sf"/>
</dbReference>
<dbReference type="Gene3D" id="1.10.10.10">
    <property type="entry name" value="Winged helix-like DNA-binding domain superfamily/Winged helix DNA-binding domain"/>
    <property type="match status" value="1"/>
</dbReference>
<dbReference type="GO" id="GO:0045892">
    <property type="term" value="P:negative regulation of DNA-templated transcription"/>
    <property type="evidence" value="ECO:0007669"/>
    <property type="project" value="UniProtKB-UniRule"/>
</dbReference>
<gene>
    <name evidence="5 7" type="primary">hrcA</name>
    <name evidence="7" type="ORF">H9724_04820</name>
</gene>
<reference evidence="7" key="1">
    <citation type="journal article" date="2021" name="PeerJ">
        <title>Extensive microbial diversity within the chicken gut microbiome revealed by metagenomics and culture.</title>
        <authorList>
            <person name="Gilroy R."/>
            <person name="Ravi A."/>
            <person name="Getino M."/>
            <person name="Pursley I."/>
            <person name="Horton D.L."/>
            <person name="Alikhan N.F."/>
            <person name="Baker D."/>
            <person name="Gharbi K."/>
            <person name="Hall N."/>
            <person name="Watson M."/>
            <person name="Adriaenssens E.M."/>
            <person name="Foster-Nyarko E."/>
            <person name="Jarju S."/>
            <person name="Secka A."/>
            <person name="Antonio M."/>
            <person name="Oren A."/>
            <person name="Chaudhuri R.R."/>
            <person name="La Ragione R."/>
            <person name="Hildebrand F."/>
            <person name="Pallen M.J."/>
        </authorList>
    </citation>
    <scope>NUCLEOTIDE SEQUENCE</scope>
    <source>
        <strain evidence="7">CHK188-11489</strain>
    </source>
</reference>
<feature type="domain" description="Heat-inducible transcription repressor HrcA C-terminal" evidence="6">
    <location>
        <begin position="116"/>
        <end position="320"/>
    </location>
</feature>
<protein>
    <recommendedName>
        <fullName evidence="5">Heat-inducible transcription repressor HrcA</fullName>
    </recommendedName>
</protein>